<organism evidence="3 4">
    <name type="scientific">Kolteria novifilia</name>
    <dbReference type="NCBI Taxonomy" id="2527975"/>
    <lineage>
        <taxon>Bacteria</taxon>
        <taxon>Pseudomonadati</taxon>
        <taxon>Planctomycetota</taxon>
        <taxon>Planctomycetia</taxon>
        <taxon>Kolteriales</taxon>
        <taxon>Kolteriaceae</taxon>
        <taxon>Kolteria</taxon>
    </lineage>
</organism>
<keyword evidence="1" id="KW-0472">Membrane</keyword>
<evidence type="ECO:0000259" key="2">
    <source>
        <dbReference type="Pfam" id="PF07811"/>
    </source>
</evidence>
<evidence type="ECO:0000256" key="1">
    <source>
        <dbReference type="SAM" id="Phobius"/>
    </source>
</evidence>
<keyword evidence="1" id="KW-1133">Transmembrane helix</keyword>
<dbReference type="Pfam" id="PF07811">
    <property type="entry name" value="TadE"/>
    <property type="match status" value="1"/>
</dbReference>
<feature type="domain" description="TadE-like" evidence="2">
    <location>
        <begin position="12"/>
        <end position="54"/>
    </location>
</feature>
<accession>A0A518B2U8</accession>
<dbReference type="KEGG" id="knv:Pan216_21650"/>
<dbReference type="Proteomes" id="UP000317093">
    <property type="component" value="Chromosome"/>
</dbReference>
<feature type="transmembrane region" description="Helical" evidence="1">
    <location>
        <begin position="12"/>
        <end position="33"/>
    </location>
</feature>
<reference evidence="3 4" key="1">
    <citation type="submission" date="2019-02" db="EMBL/GenBank/DDBJ databases">
        <title>Deep-cultivation of Planctomycetes and their phenomic and genomic characterization uncovers novel biology.</title>
        <authorList>
            <person name="Wiegand S."/>
            <person name="Jogler M."/>
            <person name="Boedeker C."/>
            <person name="Pinto D."/>
            <person name="Vollmers J."/>
            <person name="Rivas-Marin E."/>
            <person name="Kohn T."/>
            <person name="Peeters S.H."/>
            <person name="Heuer A."/>
            <person name="Rast P."/>
            <person name="Oberbeckmann S."/>
            <person name="Bunk B."/>
            <person name="Jeske O."/>
            <person name="Meyerdierks A."/>
            <person name="Storesund J.E."/>
            <person name="Kallscheuer N."/>
            <person name="Luecker S."/>
            <person name="Lage O.M."/>
            <person name="Pohl T."/>
            <person name="Merkel B.J."/>
            <person name="Hornburger P."/>
            <person name="Mueller R.-W."/>
            <person name="Bruemmer F."/>
            <person name="Labrenz M."/>
            <person name="Spormann A.M."/>
            <person name="Op den Camp H."/>
            <person name="Overmann J."/>
            <person name="Amann R."/>
            <person name="Jetten M.S.M."/>
            <person name="Mascher T."/>
            <person name="Medema M.H."/>
            <person name="Devos D.P."/>
            <person name="Kaster A.-K."/>
            <person name="Ovreas L."/>
            <person name="Rohde M."/>
            <person name="Galperin M.Y."/>
            <person name="Jogler C."/>
        </authorList>
    </citation>
    <scope>NUCLEOTIDE SEQUENCE [LARGE SCALE GENOMIC DNA]</scope>
    <source>
        <strain evidence="3 4">Pan216</strain>
    </source>
</reference>
<sequence>MRRSSLKWQRRGTTVVEVAFVLPVFILLLFGLFEFGRFFNAMNMVNGAAREAARVASTEGGTKAEAEAAIRAQLAPLTNADNLTIYVKDMSAYEDTSSFPDSVSGLPELFTEQVNGESQEKIVDPGQLFVVRVELPFSSVALLTPQFISGNFVLRGQAVMRHEGKNPNGLGTSVLTN</sequence>
<evidence type="ECO:0000313" key="3">
    <source>
        <dbReference type="EMBL" id="QDU61310.1"/>
    </source>
</evidence>
<evidence type="ECO:0000313" key="4">
    <source>
        <dbReference type="Proteomes" id="UP000317093"/>
    </source>
</evidence>
<dbReference type="InterPro" id="IPR012495">
    <property type="entry name" value="TadE-like_dom"/>
</dbReference>
<keyword evidence="4" id="KW-1185">Reference proteome</keyword>
<name>A0A518B2U8_9BACT</name>
<protein>
    <submittedName>
        <fullName evidence="3">TadE-like protein</fullName>
    </submittedName>
</protein>
<dbReference type="EMBL" id="CP036279">
    <property type="protein sequence ID" value="QDU61310.1"/>
    <property type="molecule type" value="Genomic_DNA"/>
</dbReference>
<keyword evidence="1" id="KW-0812">Transmembrane</keyword>
<proteinExistence type="predicted"/>
<gene>
    <name evidence="3" type="ORF">Pan216_21650</name>
</gene>
<dbReference type="AlphaFoldDB" id="A0A518B2U8"/>
<dbReference type="RefSeq" id="WP_419193488.1">
    <property type="nucleotide sequence ID" value="NZ_CP036279.1"/>
</dbReference>